<reference evidence="3" key="1">
    <citation type="submission" date="2016-10" db="EMBL/GenBank/DDBJ databases">
        <authorList>
            <person name="Varghese N."/>
            <person name="Submissions S."/>
        </authorList>
    </citation>
    <scope>NUCLEOTIDE SEQUENCE [LARGE SCALE GENOMIC DNA]</scope>
    <source>
        <strain evidence="3">KCTC 32247</strain>
    </source>
</reference>
<sequence>MTVYVIARVQARAEHRAEVEAELRRMVAASRAEPGCLRYDLFADQDGGAGFSLVEAYHDAAALEAHRASAHYQAYRSRTGGWLAAPTTVQVLDGLDVAPF</sequence>
<dbReference type="AlphaFoldDB" id="A0A1H1LQE0"/>
<keyword evidence="3" id="KW-1185">Reference proteome</keyword>
<dbReference type="STRING" id="1392877.SAMN05216221_0251"/>
<dbReference type="OrthoDB" id="9812192at2"/>
<dbReference type="GO" id="GO:0004497">
    <property type="term" value="F:monooxygenase activity"/>
    <property type="evidence" value="ECO:0007669"/>
    <property type="project" value="UniProtKB-KW"/>
</dbReference>
<dbReference type="InterPro" id="IPR011008">
    <property type="entry name" value="Dimeric_a/b-barrel"/>
</dbReference>
<dbReference type="RefSeq" id="WP_090347242.1">
    <property type="nucleotide sequence ID" value="NZ_LT629751.1"/>
</dbReference>
<accession>A0A1H1LQE0</accession>
<keyword evidence="2" id="KW-0560">Oxidoreductase</keyword>
<keyword evidence="2" id="KW-0503">Monooxygenase</keyword>
<gene>
    <name evidence="2" type="ORF">SAMN05216221_0251</name>
</gene>
<dbReference type="Gene3D" id="3.30.70.100">
    <property type="match status" value="1"/>
</dbReference>
<name>A0A1H1LQE0_9PSED</name>
<evidence type="ECO:0000259" key="1">
    <source>
        <dbReference type="PROSITE" id="PS51725"/>
    </source>
</evidence>
<organism evidence="2 3">
    <name type="scientific">Pseudomonas oryzae</name>
    <dbReference type="NCBI Taxonomy" id="1392877"/>
    <lineage>
        <taxon>Bacteria</taxon>
        <taxon>Pseudomonadati</taxon>
        <taxon>Pseudomonadota</taxon>
        <taxon>Gammaproteobacteria</taxon>
        <taxon>Pseudomonadales</taxon>
        <taxon>Pseudomonadaceae</taxon>
        <taxon>Pseudomonas</taxon>
    </lineage>
</organism>
<dbReference type="PROSITE" id="PS51725">
    <property type="entry name" value="ABM"/>
    <property type="match status" value="1"/>
</dbReference>
<proteinExistence type="predicted"/>
<dbReference type="EMBL" id="LT629751">
    <property type="protein sequence ID" value="SDR76532.1"/>
    <property type="molecule type" value="Genomic_DNA"/>
</dbReference>
<dbReference type="InterPro" id="IPR050744">
    <property type="entry name" value="AI-2_Isomerase_LsrG"/>
</dbReference>
<protein>
    <submittedName>
        <fullName evidence="2">Quinol monooxygenase YgiN</fullName>
    </submittedName>
</protein>
<evidence type="ECO:0000313" key="3">
    <source>
        <dbReference type="Proteomes" id="UP000243359"/>
    </source>
</evidence>
<dbReference type="InterPro" id="IPR007138">
    <property type="entry name" value="ABM_dom"/>
</dbReference>
<dbReference type="PANTHER" id="PTHR33336:SF3">
    <property type="entry name" value="ABM DOMAIN-CONTAINING PROTEIN"/>
    <property type="match status" value="1"/>
</dbReference>
<feature type="domain" description="ABM" evidence="1">
    <location>
        <begin position="3"/>
        <end position="91"/>
    </location>
</feature>
<dbReference type="Pfam" id="PF03992">
    <property type="entry name" value="ABM"/>
    <property type="match status" value="1"/>
</dbReference>
<dbReference type="SUPFAM" id="SSF54909">
    <property type="entry name" value="Dimeric alpha+beta barrel"/>
    <property type="match status" value="1"/>
</dbReference>
<dbReference type="PANTHER" id="PTHR33336">
    <property type="entry name" value="QUINOL MONOOXYGENASE YGIN-RELATED"/>
    <property type="match status" value="1"/>
</dbReference>
<dbReference type="Proteomes" id="UP000243359">
    <property type="component" value="Chromosome I"/>
</dbReference>
<evidence type="ECO:0000313" key="2">
    <source>
        <dbReference type="EMBL" id="SDR76532.1"/>
    </source>
</evidence>